<protein>
    <submittedName>
        <fullName evidence="1">Thiol-disulfide isomerase/thioredoxin</fullName>
    </submittedName>
</protein>
<organism evidence="1 2">
    <name type="scientific">Pedobacter africanus</name>
    <dbReference type="NCBI Taxonomy" id="151894"/>
    <lineage>
        <taxon>Bacteria</taxon>
        <taxon>Pseudomonadati</taxon>
        <taxon>Bacteroidota</taxon>
        <taxon>Sphingobacteriia</taxon>
        <taxon>Sphingobacteriales</taxon>
        <taxon>Sphingobacteriaceae</taxon>
        <taxon>Pedobacter</taxon>
    </lineage>
</organism>
<name>A0ACC6KU86_9SPHI</name>
<keyword evidence="1" id="KW-0413">Isomerase</keyword>
<accession>A0ACC6KU86</accession>
<dbReference type="EMBL" id="JAVDTF010000001">
    <property type="protein sequence ID" value="MDR6782707.1"/>
    <property type="molecule type" value="Genomic_DNA"/>
</dbReference>
<sequence length="426" mass="49145">MKIKLIYLAAIVVASLQSFGQNSLKIGQQLPDIEISKIFYHKTEKAKLSDFKGKLIILDFWSTACSSCIAGMPKMDTLQKHFGDKIAILPVYVYINGKMDQTLVTYLDSYWRSSSILSKTSLPSILDDNFAKHFPVRVAYQVWIDEYRIIRAITSPEYVNKKEIQKMLNGIFPEWEIELKAFYDGKSPLFQQTNSTDAIFHSEFSSYRRGLDSSFGIIEESRLKRQKLFIANSPIISIYQQGVFDSNGKITNDNIVIETSDSSRYFPNTYLNEWLAKNSYCYEAYFPISENKTNVQKKMLTDLNKRLGVNARFEKREVDCWILKQKKVANTSNPLTKGTAYKNIEELVSYIKSTIYDKNTKRTYRSLPILNESGLKDKINVKIDRTANLNIANIIKQLNQQGFDLVKEKRLREVFVITDKSELKGK</sequence>
<reference evidence="1" key="1">
    <citation type="submission" date="2023-07" db="EMBL/GenBank/DDBJ databases">
        <title>Sorghum-associated microbial communities from plants grown in Nebraska, USA.</title>
        <authorList>
            <person name="Schachtman D."/>
        </authorList>
    </citation>
    <scope>NUCLEOTIDE SEQUENCE</scope>
    <source>
        <strain evidence="1">2697</strain>
    </source>
</reference>
<gene>
    <name evidence="1" type="ORF">J2X78_001259</name>
</gene>
<comment type="caution">
    <text evidence="1">The sequence shown here is derived from an EMBL/GenBank/DDBJ whole genome shotgun (WGS) entry which is preliminary data.</text>
</comment>
<evidence type="ECO:0000313" key="2">
    <source>
        <dbReference type="Proteomes" id="UP001246858"/>
    </source>
</evidence>
<proteinExistence type="predicted"/>
<dbReference type="Proteomes" id="UP001246858">
    <property type="component" value="Unassembled WGS sequence"/>
</dbReference>
<evidence type="ECO:0000313" key="1">
    <source>
        <dbReference type="EMBL" id="MDR6782707.1"/>
    </source>
</evidence>
<keyword evidence="2" id="KW-1185">Reference proteome</keyword>